<evidence type="ECO:0000313" key="1">
    <source>
        <dbReference type="EMBL" id="MDN4075972.1"/>
    </source>
</evidence>
<name>A0ABT8EDN4_9BACL</name>
<dbReference type="EMBL" id="JAUHLN010000009">
    <property type="protein sequence ID" value="MDN4075972.1"/>
    <property type="molecule type" value="Genomic_DNA"/>
</dbReference>
<gene>
    <name evidence="1" type="ORF">QYF49_23805</name>
</gene>
<accession>A0ABT8EDN4</accession>
<evidence type="ECO:0000313" key="2">
    <source>
        <dbReference type="Proteomes" id="UP001168694"/>
    </source>
</evidence>
<comment type="caution">
    <text evidence="1">The sequence shown here is derived from an EMBL/GenBank/DDBJ whole genome shotgun (WGS) entry which is preliminary data.</text>
</comment>
<dbReference type="Proteomes" id="UP001168694">
    <property type="component" value="Unassembled WGS sequence"/>
</dbReference>
<organism evidence="1 2">
    <name type="scientific">Fictibacillus terranigra</name>
    <dbReference type="NCBI Taxonomy" id="3058424"/>
    <lineage>
        <taxon>Bacteria</taxon>
        <taxon>Bacillati</taxon>
        <taxon>Bacillota</taxon>
        <taxon>Bacilli</taxon>
        <taxon>Bacillales</taxon>
        <taxon>Fictibacillaceae</taxon>
        <taxon>Fictibacillus</taxon>
    </lineage>
</organism>
<protein>
    <submittedName>
        <fullName evidence="1">Uncharacterized protein</fullName>
    </submittedName>
</protein>
<dbReference type="RefSeq" id="WP_290402083.1">
    <property type="nucleotide sequence ID" value="NZ_JAUHLN010000009.1"/>
</dbReference>
<keyword evidence="2" id="KW-1185">Reference proteome</keyword>
<sequence length="52" mass="5750">MMKHEIAASRGTKNNLLLQQATLPKVAGTPFHWKDSKLGQGLTNEYLLHGGF</sequence>
<proteinExistence type="predicted"/>
<reference evidence="1" key="1">
    <citation type="submission" date="2023-06" db="EMBL/GenBank/DDBJ databases">
        <title>Draft Genome Sequences of Representative Paenibacillus Polymyxa, Bacillus cereus, Fictibacillus sp., and Brevibacillus agri Strains Isolated from Amazonian Dark Earth.</title>
        <authorList>
            <person name="Pellegrinetti T.A."/>
            <person name="Cunha I.C.M."/>
            <person name="Chaves M.G."/>
            <person name="Freitas A.S."/>
            <person name="Silva A.V.R."/>
            <person name="Tsai S.M."/>
            <person name="Mendes L.W."/>
        </authorList>
    </citation>
    <scope>NUCLEOTIDE SEQUENCE</scope>
    <source>
        <strain evidence="1">CENA-BCM004</strain>
    </source>
</reference>